<dbReference type="PANTHER" id="PTHR30146">
    <property type="entry name" value="LACI-RELATED TRANSCRIPTIONAL REPRESSOR"/>
    <property type="match status" value="1"/>
</dbReference>
<dbReference type="Gene3D" id="1.10.260.40">
    <property type="entry name" value="lambda repressor-like DNA-binding domains"/>
    <property type="match status" value="1"/>
</dbReference>
<dbReference type="SUPFAM" id="SSF47413">
    <property type="entry name" value="lambda repressor-like DNA-binding domains"/>
    <property type="match status" value="1"/>
</dbReference>
<keyword evidence="2" id="KW-0238">DNA-binding</keyword>
<evidence type="ECO:0000256" key="2">
    <source>
        <dbReference type="ARBA" id="ARBA00023125"/>
    </source>
</evidence>
<feature type="domain" description="HTH lacI-type" evidence="4">
    <location>
        <begin position="3"/>
        <end position="57"/>
    </location>
</feature>
<dbReference type="AlphaFoldDB" id="A0A8A7KHG9"/>
<evidence type="ECO:0000313" key="6">
    <source>
        <dbReference type="Proteomes" id="UP000665020"/>
    </source>
</evidence>
<dbReference type="EMBL" id="CP046640">
    <property type="protein sequence ID" value="QTL99218.1"/>
    <property type="molecule type" value="Genomic_DNA"/>
</dbReference>
<dbReference type="PROSITE" id="PS50932">
    <property type="entry name" value="HTH_LACI_2"/>
    <property type="match status" value="1"/>
</dbReference>
<dbReference type="InterPro" id="IPR028082">
    <property type="entry name" value="Peripla_BP_I"/>
</dbReference>
<keyword evidence="1" id="KW-0805">Transcription regulation</keyword>
<name>A0A8A7KHG9_9FIRM</name>
<dbReference type="PRINTS" id="PR00036">
    <property type="entry name" value="HTHLACI"/>
</dbReference>
<evidence type="ECO:0000256" key="1">
    <source>
        <dbReference type="ARBA" id="ARBA00023015"/>
    </source>
</evidence>
<reference evidence="5" key="1">
    <citation type="submission" date="2019-12" db="EMBL/GenBank/DDBJ databases">
        <authorList>
            <person name="zhang j."/>
            <person name="sun C.M."/>
        </authorList>
    </citation>
    <scope>NUCLEOTIDE SEQUENCE</scope>
    <source>
        <strain evidence="5">NS-1</strain>
    </source>
</reference>
<evidence type="ECO:0000256" key="3">
    <source>
        <dbReference type="ARBA" id="ARBA00023163"/>
    </source>
</evidence>
<organism evidence="5 6">
    <name type="scientific">Iocasia fonsfrigidae</name>
    <dbReference type="NCBI Taxonomy" id="2682810"/>
    <lineage>
        <taxon>Bacteria</taxon>
        <taxon>Bacillati</taxon>
        <taxon>Bacillota</taxon>
        <taxon>Clostridia</taxon>
        <taxon>Halanaerobiales</taxon>
        <taxon>Halanaerobiaceae</taxon>
        <taxon>Iocasia</taxon>
    </lineage>
</organism>
<dbReference type="CDD" id="cd06267">
    <property type="entry name" value="PBP1_LacI_sugar_binding-like"/>
    <property type="match status" value="1"/>
</dbReference>
<evidence type="ECO:0000259" key="4">
    <source>
        <dbReference type="PROSITE" id="PS50932"/>
    </source>
</evidence>
<dbReference type="InterPro" id="IPR046335">
    <property type="entry name" value="LacI/GalR-like_sensor"/>
</dbReference>
<accession>A0A8A7KHG9</accession>
<dbReference type="GO" id="GO:0003700">
    <property type="term" value="F:DNA-binding transcription factor activity"/>
    <property type="evidence" value="ECO:0007669"/>
    <property type="project" value="TreeGrafter"/>
</dbReference>
<dbReference type="InterPro" id="IPR000843">
    <property type="entry name" value="HTH_LacI"/>
</dbReference>
<dbReference type="InterPro" id="IPR010982">
    <property type="entry name" value="Lambda_DNA-bd_dom_sf"/>
</dbReference>
<dbReference type="Pfam" id="PF00356">
    <property type="entry name" value="LacI"/>
    <property type="match status" value="1"/>
</dbReference>
<dbReference type="PROSITE" id="PS00356">
    <property type="entry name" value="HTH_LACI_1"/>
    <property type="match status" value="1"/>
</dbReference>
<keyword evidence="3" id="KW-0804">Transcription</keyword>
<dbReference type="PANTHER" id="PTHR30146:SF109">
    <property type="entry name" value="HTH-TYPE TRANSCRIPTIONAL REGULATOR GALS"/>
    <property type="match status" value="1"/>
</dbReference>
<gene>
    <name evidence="5" type="ORF">GM661_15265</name>
</gene>
<dbReference type="KEGG" id="ifn:GM661_15265"/>
<dbReference type="Gene3D" id="3.40.50.2300">
    <property type="match status" value="2"/>
</dbReference>
<dbReference type="RefSeq" id="WP_230867610.1">
    <property type="nucleotide sequence ID" value="NZ_CP046640.1"/>
</dbReference>
<protein>
    <submittedName>
        <fullName evidence="5">Substrate-binding domain-containing protein</fullName>
    </submittedName>
</protein>
<sequence length="337" mass="38105">MKITIADVAKFANVSKSTVSRVLNKSGPVSQETKEVVLNAVNNLDYRPNQVARSLATKQTNTIGLIVPDIRNPYYSQACWHAERKFQQENYTVVICNTDNDDIREKTYLQVLLDRNIDGILSIGGEEDLTNIINFKSRKNIPIVLIDRDIQGYDIPSITLDNYYGGMLATEYLLELGHKNIAFATSDFTQAERLRRQGYKQALQNANIKIRKEYILSHTEEVWRSGEFLDAIIQLFDSSNPPTAIFASNDFKALRILSVLKANGLTIPDDISLLGYDNIEFSSMTEPALTTLSQPIDKMISDGVNMLLKYINNEQVDSNKMIVKPKLIERDSTKVCR</sequence>
<dbReference type="CDD" id="cd01392">
    <property type="entry name" value="HTH_LacI"/>
    <property type="match status" value="1"/>
</dbReference>
<dbReference type="Pfam" id="PF13377">
    <property type="entry name" value="Peripla_BP_3"/>
    <property type="match status" value="1"/>
</dbReference>
<proteinExistence type="predicted"/>
<dbReference type="SMART" id="SM00354">
    <property type="entry name" value="HTH_LACI"/>
    <property type="match status" value="1"/>
</dbReference>
<dbReference type="Proteomes" id="UP000665020">
    <property type="component" value="Chromosome"/>
</dbReference>
<evidence type="ECO:0000313" key="5">
    <source>
        <dbReference type="EMBL" id="QTL99218.1"/>
    </source>
</evidence>
<keyword evidence="6" id="KW-1185">Reference proteome</keyword>
<dbReference type="GO" id="GO:0000976">
    <property type="term" value="F:transcription cis-regulatory region binding"/>
    <property type="evidence" value="ECO:0007669"/>
    <property type="project" value="TreeGrafter"/>
</dbReference>
<dbReference type="SUPFAM" id="SSF53822">
    <property type="entry name" value="Periplasmic binding protein-like I"/>
    <property type="match status" value="1"/>
</dbReference>